<evidence type="ECO:0000256" key="1">
    <source>
        <dbReference type="SAM" id="MobiDB-lite"/>
    </source>
</evidence>
<name>A0A977KPY6_9CAUD</name>
<sequence length="427" mass="45754">MVVNRRAKDTGFRAVLFDTKTGISVGGEVPMLSPSWGLRLNQAGTVSISIPVRAKEARGMDLRNSTATLRQGLGMTYNGVPLEAGPILDREFDDESGQLTLTAAGLWSVFARRKAVTGAMLAALTSAGVTTKTLKIGPTSLQSIARELVRVSIQDNPFTGAGALNVVLPPVVAGAETKTYTGYDLKWIGDALKDLTELENGPDLRFRPRFMTDQPTRLEWVLETGNESQPLLTQPGPALRLDGTVPDSPVAGFGSKEDATNVGARAWRPGAGQERDMRLGFATSTRLTDTGMPWTEIENASKEEESTAVLNRQAAYDVRNAAGPEVQFTVRLRANHPGAMLGTYWPGDFADVVIPEDHPTLNPGLQRVRIMAIDGSDARTVNLTVAPFIGSYDGPVTPAGDYQRRGGTPPLTTSPQLATDDDLTPAI</sequence>
<protein>
    <submittedName>
        <fullName evidence="2">Minor tail protein</fullName>
    </submittedName>
</protein>
<dbReference type="EMBL" id="OP297545">
    <property type="protein sequence ID" value="UXE04756.1"/>
    <property type="molecule type" value="Genomic_DNA"/>
</dbReference>
<keyword evidence="3" id="KW-1185">Reference proteome</keyword>
<dbReference type="RefSeq" id="YP_010755362.1">
    <property type="nucleotide sequence ID" value="NC_073469.1"/>
</dbReference>
<dbReference type="GeneID" id="80020015"/>
<dbReference type="Proteomes" id="UP001063033">
    <property type="component" value="Segment"/>
</dbReference>
<gene>
    <name evidence="2" type="primary">19</name>
    <name evidence="2" type="ORF">SEA_SHAMBRE1_19</name>
</gene>
<organism evidence="2 3">
    <name type="scientific">Arthrobacter phage Shambre1</name>
    <dbReference type="NCBI Taxonomy" id="2927284"/>
    <lineage>
        <taxon>Viruses</taxon>
        <taxon>Duplodnaviria</taxon>
        <taxon>Heunggongvirae</taxon>
        <taxon>Uroviricota</taxon>
        <taxon>Caudoviricetes</taxon>
        <taxon>Bismarckvirus</taxon>
        <taxon>Bismarckvirus shambre1</taxon>
    </lineage>
</organism>
<dbReference type="KEGG" id="vg:80020015"/>
<reference evidence="2" key="1">
    <citation type="submission" date="2022-08" db="EMBL/GenBank/DDBJ databases">
        <authorList>
            <person name="Dojs M.A."/>
            <person name="Fleischacker C.L."/>
            <person name="Jackson S.M."/>
            <person name="Feiring S.B."/>
            <person name="Webb R.J."/>
            <person name="Schaefbauer A.B."/>
            <person name="Vigness C.A."/>
            <person name="Boyle B.L."/>
            <person name="Frank J.R."/>
            <person name="Fleischacker T.C."/>
            <person name="Ackerman S.B."/>
            <person name="Balish M.F."/>
            <person name="Garlena R.A."/>
            <person name="Russell D.A."/>
            <person name="Jacobs-Sera D."/>
            <person name="Hatfull G.F."/>
        </authorList>
    </citation>
    <scope>NUCLEOTIDE SEQUENCE</scope>
</reference>
<proteinExistence type="predicted"/>
<evidence type="ECO:0000313" key="2">
    <source>
        <dbReference type="EMBL" id="UXE04756.1"/>
    </source>
</evidence>
<evidence type="ECO:0000313" key="3">
    <source>
        <dbReference type="Proteomes" id="UP001063033"/>
    </source>
</evidence>
<accession>A0A977KPY6</accession>
<feature type="region of interest" description="Disordered" evidence="1">
    <location>
        <begin position="394"/>
        <end position="427"/>
    </location>
</feature>